<organism evidence="9 10">
    <name type="scientific">Crocosphaera chwakensis CCY0110</name>
    <dbReference type="NCBI Taxonomy" id="391612"/>
    <lineage>
        <taxon>Bacteria</taxon>
        <taxon>Bacillati</taxon>
        <taxon>Cyanobacteriota</taxon>
        <taxon>Cyanophyceae</taxon>
        <taxon>Oscillatoriophycideae</taxon>
        <taxon>Chroococcales</taxon>
        <taxon>Aphanothecaceae</taxon>
        <taxon>Crocosphaera</taxon>
        <taxon>Crocosphaera chwakensis</taxon>
    </lineage>
</organism>
<evidence type="ECO:0000256" key="2">
    <source>
        <dbReference type="ARBA" id="ARBA00008017"/>
    </source>
</evidence>
<dbReference type="SUPFAM" id="SSF82689">
    <property type="entry name" value="Mechanosensitive channel protein MscS (YggB), C-terminal domain"/>
    <property type="match status" value="1"/>
</dbReference>
<evidence type="ECO:0000256" key="5">
    <source>
        <dbReference type="ARBA" id="ARBA00022989"/>
    </source>
</evidence>
<reference evidence="9 10" key="1">
    <citation type="submission" date="2007-03" db="EMBL/GenBank/DDBJ databases">
        <authorList>
            <person name="Stal L."/>
            <person name="Ferriera S."/>
            <person name="Johnson J."/>
            <person name="Kravitz S."/>
            <person name="Beeson K."/>
            <person name="Sutton G."/>
            <person name="Rogers Y.-H."/>
            <person name="Friedman R."/>
            <person name="Frazier M."/>
            <person name="Venter J.C."/>
        </authorList>
    </citation>
    <scope>NUCLEOTIDE SEQUENCE [LARGE SCALE GENOMIC DNA]</scope>
    <source>
        <strain evidence="9 10">CCY0110</strain>
    </source>
</reference>
<dbReference type="SUPFAM" id="SSF51206">
    <property type="entry name" value="cAMP-binding domain-like"/>
    <property type="match status" value="1"/>
</dbReference>
<comment type="similarity">
    <text evidence="2">Belongs to the MscS (TC 1.A.23) family.</text>
</comment>
<evidence type="ECO:0000313" key="9">
    <source>
        <dbReference type="EMBL" id="EAZ88984.1"/>
    </source>
</evidence>
<evidence type="ECO:0000256" key="7">
    <source>
        <dbReference type="SAM" id="Phobius"/>
    </source>
</evidence>
<dbReference type="EMBL" id="AAXW01000059">
    <property type="protein sequence ID" value="EAZ88984.1"/>
    <property type="molecule type" value="Genomic_DNA"/>
</dbReference>
<accession>A3IX42</accession>
<dbReference type="InterPro" id="IPR018490">
    <property type="entry name" value="cNMP-bd_dom_sf"/>
</dbReference>
<dbReference type="InterPro" id="IPR011014">
    <property type="entry name" value="MscS_channel_TM-2"/>
</dbReference>
<dbReference type="OrthoDB" id="9809206at2"/>
<feature type="transmembrane region" description="Helical" evidence="7">
    <location>
        <begin position="115"/>
        <end position="135"/>
    </location>
</feature>
<dbReference type="Pfam" id="PF21088">
    <property type="entry name" value="MS_channel_1st"/>
    <property type="match status" value="1"/>
</dbReference>
<dbReference type="InterPro" id="IPR049142">
    <property type="entry name" value="MS_channel_1st"/>
</dbReference>
<dbReference type="InterPro" id="IPR049278">
    <property type="entry name" value="MS_channel_C"/>
</dbReference>
<dbReference type="PANTHER" id="PTHR30221:SF1">
    <property type="entry name" value="SMALL-CONDUCTANCE MECHANOSENSITIVE CHANNEL"/>
    <property type="match status" value="1"/>
</dbReference>
<dbReference type="Proteomes" id="UP000003781">
    <property type="component" value="Unassembled WGS sequence"/>
</dbReference>
<dbReference type="eggNOG" id="COG0668">
    <property type="taxonomic scope" value="Bacteria"/>
</dbReference>
<dbReference type="GO" id="GO:0008381">
    <property type="term" value="F:mechanosensitive monoatomic ion channel activity"/>
    <property type="evidence" value="ECO:0007669"/>
    <property type="project" value="InterPro"/>
</dbReference>
<gene>
    <name evidence="9" type="ORF">CY0110_11072</name>
</gene>
<dbReference type="Pfam" id="PF00924">
    <property type="entry name" value="MS_channel_2nd"/>
    <property type="match status" value="1"/>
</dbReference>
<evidence type="ECO:0000256" key="6">
    <source>
        <dbReference type="ARBA" id="ARBA00023136"/>
    </source>
</evidence>
<dbReference type="PANTHER" id="PTHR30221">
    <property type="entry name" value="SMALL-CONDUCTANCE MECHANOSENSITIVE CHANNEL"/>
    <property type="match status" value="1"/>
</dbReference>
<feature type="transmembrane region" description="Helical" evidence="7">
    <location>
        <begin position="82"/>
        <end position="103"/>
    </location>
</feature>
<dbReference type="Gene3D" id="2.30.30.60">
    <property type="match status" value="1"/>
</dbReference>
<keyword evidence="10" id="KW-1185">Reference proteome</keyword>
<feature type="transmembrane region" description="Helical" evidence="7">
    <location>
        <begin position="141"/>
        <end position="159"/>
    </location>
</feature>
<keyword evidence="3" id="KW-1003">Cell membrane</keyword>
<comment type="subcellular location">
    <subcellularLocation>
        <location evidence="1">Cell membrane</location>
        <topology evidence="1">Multi-pass membrane protein</topology>
    </subcellularLocation>
</comment>
<dbReference type="AlphaFoldDB" id="A3IX42"/>
<proteinExistence type="inferred from homology"/>
<dbReference type="RefSeq" id="WP_008277946.1">
    <property type="nucleotide sequence ID" value="NZ_AAXW01000059.1"/>
</dbReference>
<keyword evidence="4 7" id="KW-0812">Transmembrane</keyword>
<evidence type="ECO:0000313" key="10">
    <source>
        <dbReference type="Proteomes" id="UP000003781"/>
    </source>
</evidence>
<protein>
    <submittedName>
        <fullName evidence="9">Probable conserved transmembrane protein</fullName>
    </submittedName>
</protein>
<dbReference type="InterPro" id="IPR014710">
    <property type="entry name" value="RmlC-like_jellyroll"/>
</dbReference>
<dbReference type="InterPro" id="IPR000595">
    <property type="entry name" value="cNMP-bd_dom"/>
</dbReference>
<dbReference type="GO" id="GO:0005886">
    <property type="term" value="C:plasma membrane"/>
    <property type="evidence" value="ECO:0007669"/>
    <property type="project" value="UniProtKB-SubCell"/>
</dbReference>
<keyword evidence="6 7" id="KW-0472">Membrane</keyword>
<dbReference type="Pfam" id="PF21082">
    <property type="entry name" value="MS_channel_3rd"/>
    <property type="match status" value="1"/>
</dbReference>
<sequence length="416" mass="47652">MPITLVEQNWFRWAILLILGFPLVMILLNEVIVRLRQEEKPLVATIIIFRNLVFPLVALLLFLTRVLEIPEETTIIRSVKTLVWIGMIHAILSAFKVVIFDQAVAGSWQERVPDLLLDLIRFFLVACITAVILSTVWKIDLGALLTAFGVGSLVIGLALQDTLKNLFSGILLLFERPFALGDWLQVGDTIGKVIKVNWRSVYLQTRDRDSVVIPNSILAQGNFTNYNRPTPLHVERFLFGFSYDDPPNKVIQVLTETALSTPGILRDPSPWVRVENYADFSITYQIGLFVDNYETMLKIRNDFVIRIWYAAKRYHLTIPYPIQTEYHMDLATMPKPNPTQQVTDMMRSLPNFGNMAAERFIEEKDASNIRYYAQGEWVFQEGERILGLYLILNGHAVILVRDNNEQNQEIARLGQG</sequence>
<dbReference type="CDD" id="cd00038">
    <property type="entry name" value="CAP_ED"/>
    <property type="match status" value="1"/>
</dbReference>
<evidence type="ECO:0000256" key="1">
    <source>
        <dbReference type="ARBA" id="ARBA00004651"/>
    </source>
</evidence>
<dbReference type="SUPFAM" id="SSF50182">
    <property type="entry name" value="Sm-like ribonucleoproteins"/>
    <property type="match status" value="1"/>
</dbReference>
<dbReference type="Gene3D" id="1.10.287.1260">
    <property type="match status" value="1"/>
</dbReference>
<comment type="caution">
    <text evidence="9">The sequence shown here is derived from an EMBL/GenBank/DDBJ whole genome shotgun (WGS) entry which is preliminary data.</text>
</comment>
<feature type="transmembrane region" description="Helical" evidence="7">
    <location>
        <begin position="41"/>
        <end position="62"/>
    </location>
</feature>
<feature type="non-terminal residue" evidence="9">
    <location>
        <position position="416"/>
    </location>
</feature>
<evidence type="ECO:0000256" key="3">
    <source>
        <dbReference type="ARBA" id="ARBA00022475"/>
    </source>
</evidence>
<keyword evidence="5 7" id="KW-1133">Transmembrane helix</keyword>
<dbReference type="SUPFAM" id="SSF82861">
    <property type="entry name" value="Mechanosensitive channel protein MscS (YggB), transmembrane region"/>
    <property type="match status" value="1"/>
</dbReference>
<dbReference type="InterPro" id="IPR045275">
    <property type="entry name" value="MscS_archaea/bacteria_type"/>
</dbReference>
<evidence type="ECO:0000259" key="8">
    <source>
        <dbReference type="PROSITE" id="PS50042"/>
    </source>
</evidence>
<name>A3IX42_9CHRO</name>
<evidence type="ECO:0000256" key="4">
    <source>
        <dbReference type="ARBA" id="ARBA00022692"/>
    </source>
</evidence>
<dbReference type="InterPro" id="IPR023408">
    <property type="entry name" value="MscS_beta-dom_sf"/>
</dbReference>
<dbReference type="Gene3D" id="3.30.70.100">
    <property type="match status" value="1"/>
</dbReference>
<dbReference type="InterPro" id="IPR006685">
    <property type="entry name" value="MscS_channel_2nd"/>
</dbReference>
<dbReference type="Gene3D" id="2.60.120.10">
    <property type="entry name" value="Jelly Rolls"/>
    <property type="match status" value="1"/>
</dbReference>
<feature type="domain" description="Cyclic nucleotide-binding" evidence="8">
    <location>
        <begin position="351"/>
        <end position="416"/>
    </location>
</feature>
<dbReference type="PROSITE" id="PS50042">
    <property type="entry name" value="CNMP_BINDING_3"/>
    <property type="match status" value="1"/>
</dbReference>
<feature type="transmembrane region" description="Helical" evidence="7">
    <location>
        <begin position="12"/>
        <end position="29"/>
    </location>
</feature>
<dbReference type="InterPro" id="IPR010920">
    <property type="entry name" value="LSM_dom_sf"/>
</dbReference>
<dbReference type="InterPro" id="IPR011066">
    <property type="entry name" value="MscS_channel_C_sf"/>
</dbReference>